<feature type="transmembrane region" description="Helical" evidence="10">
    <location>
        <begin position="247"/>
        <end position="263"/>
    </location>
</feature>
<feature type="transmembrane region" description="Helical" evidence="10">
    <location>
        <begin position="209"/>
        <end position="235"/>
    </location>
</feature>
<evidence type="ECO:0000256" key="9">
    <source>
        <dbReference type="SAM" id="MobiDB-lite"/>
    </source>
</evidence>
<evidence type="ECO:0000256" key="5">
    <source>
        <dbReference type="ARBA" id="ARBA00022692"/>
    </source>
</evidence>
<name>A0AAE0EQ70_9CHLO</name>
<keyword evidence="6" id="KW-0809">Transit peptide</keyword>
<evidence type="ECO:0000313" key="13">
    <source>
        <dbReference type="Proteomes" id="UP001190700"/>
    </source>
</evidence>
<dbReference type="Pfam" id="PF03151">
    <property type="entry name" value="TPT"/>
    <property type="match status" value="1"/>
</dbReference>
<dbReference type="AlphaFoldDB" id="A0AAE0EQ70"/>
<evidence type="ECO:0000256" key="8">
    <source>
        <dbReference type="ARBA" id="ARBA00023136"/>
    </source>
</evidence>
<dbReference type="EMBL" id="LGRX02035179">
    <property type="protein sequence ID" value="KAK3236002.1"/>
    <property type="molecule type" value="Genomic_DNA"/>
</dbReference>
<feature type="transmembrane region" description="Helical" evidence="10">
    <location>
        <begin position="383"/>
        <end position="403"/>
    </location>
</feature>
<keyword evidence="4" id="KW-0934">Plastid</keyword>
<evidence type="ECO:0000256" key="10">
    <source>
        <dbReference type="SAM" id="Phobius"/>
    </source>
</evidence>
<dbReference type="GO" id="GO:0031969">
    <property type="term" value="C:chloroplast membrane"/>
    <property type="evidence" value="ECO:0007669"/>
    <property type="project" value="UniProtKB-SubCell"/>
</dbReference>
<keyword evidence="7 10" id="KW-1133">Transmembrane helix</keyword>
<dbReference type="InterPro" id="IPR037185">
    <property type="entry name" value="EmrE-like"/>
</dbReference>
<organism evidence="12 13">
    <name type="scientific">Cymbomonas tetramitiformis</name>
    <dbReference type="NCBI Taxonomy" id="36881"/>
    <lineage>
        <taxon>Eukaryota</taxon>
        <taxon>Viridiplantae</taxon>
        <taxon>Chlorophyta</taxon>
        <taxon>Pyramimonadophyceae</taxon>
        <taxon>Pyramimonadales</taxon>
        <taxon>Pyramimonadaceae</taxon>
        <taxon>Cymbomonas</taxon>
    </lineage>
</organism>
<proteinExistence type="predicted"/>
<accession>A0AAE0EQ70</accession>
<dbReference type="GO" id="GO:0015605">
    <property type="term" value="F:organophosphate ester transmembrane transporter activity"/>
    <property type="evidence" value="ECO:0007669"/>
    <property type="project" value="UniProtKB-ARBA"/>
</dbReference>
<gene>
    <name evidence="12" type="ORF">CYMTET_53833</name>
</gene>
<feature type="transmembrane region" description="Helical" evidence="10">
    <location>
        <begin position="138"/>
        <end position="158"/>
    </location>
</feature>
<protein>
    <submittedName>
        <fullName evidence="12">Holo-[acyl-carrier-protein] synthase</fullName>
    </submittedName>
</protein>
<evidence type="ECO:0000256" key="2">
    <source>
        <dbReference type="ARBA" id="ARBA00022448"/>
    </source>
</evidence>
<comment type="subcellular location">
    <subcellularLocation>
        <location evidence="1">Plastid</location>
        <location evidence="1">Chloroplast membrane</location>
        <topology evidence="1">Multi-pass membrane protein</topology>
    </subcellularLocation>
</comment>
<sequence>MSSLHSTSFSTPARRVSNSSTETQKSRTDRVSSRAPVRAKANLRVIPLKKSFIVRSQFQKHGDFHRAALSPAAAPKSSRSLRQSLIADAAAGEASPAPEEKSFADTALLGAFFAGWYGFNIYFNIYNKQVLSVFPFPWTCTNFQFAVGIMITTVMWATRLHKFPKVNADLLKSILPLAVVHTLGNLLTNVSLGKVAVSFTHTIKAMEPFFSVALSSVFLGDVPTLPIILSLTPIVGGVALASMTETSFNWAGFLAAMGSNLTFQTRNVISKKLMGGKKSLDNINLFSIITIMSFFILTPFTLMVEGFKLSPAVMTSMGLDSAVIMKRLLLAGFCFHMYQQVSYMILAKVTPVTHSVGNCVKRVVVIVSSIIFFQTPVSRLNAIGTAIALLGVFSYSQFVSQVFRWKARRDALSWGVDV</sequence>
<dbReference type="InterPro" id="IPR004696">
    <property type="entry name" value="Tpt_PEP_transl"/>
</dbReference>
<keyword evidence="2" id="KW-0813">Transport</keyword>
<feature type="region of interest" description="Disordered" evidence="9">
    <location>
        <begin position="1"/>
        <end position="36"/>
    </location>
</feature>
<evidence type="ECO:0000313" key="12">
    <source>
        <dbReference type="EMBL" id="KAK3236002.1"/>
    </source>
</evidence>
<feature type="transmembrane region" description="Helical" evidence="10">
    <location>
        <begin position="178"/>
        <end position="197"/>
    </location>
</feature>
<keyword evidence="3" id="KW-0150">Chloroplast</keyword>
<feature type="transmembrane region" description="Helical" evidence="10">
    <location>
        <begin position="107"/>
        <end position="126"/>
    </location>
</feature>
<evidence type="ECO:0000256" key="4">
    <source>
        <dbReference type="ARBA" id="ARBA00022640"/>
    </source>
</evidence>
<dbReference type="InterPro" id="IPR004853">
    <property type="entry name" value="Sugar_P_trans_dom"/>
</dbReference>
<dbReference type="NCBIfam" id="TIGR00817">
    <property type="entry name" value="tpt"/>
    <property type="match status" value="1"/>
</dbReference>
<dbReference type="Proteomes" id="UP001190700">
    <property type="component" value="Unassembled WGS sequence"/>
</dbReference>
<feature type="compositionally biased region" description="Polar residues" evidence="9">
    <location>
        <begin position="1"/>
        <end position="23"/>
    </location>
</feature>
<evidence type="ECO:0000259" key="11">
    <source>
        <dbReference type="Pfam" id="PF03151"/>
    </source>
</evidence>
<evidence type="ECO:0000256" key="7">
    <source>
        <dbReference type="ARBA" id="ARBA00022989"/>
    </source>
</evidence>
<reference evidence="12 13" key="1">
    <citation type="journal article" date="2015" name="Genome Biol. Evol.">
        <title>Comparative Genomics of a Bacterivorous Green Alga Reveals Evolutionary Causalities and Consequences of Phago-Mixotrophic Mode of Nutrition.</title>
        <authorList>
            <person name="Burns J.A."/>
            <person name="Paasch A."/>
            <person name="Narechania A."/>
            <person name="Kim E."/>
        </authorList>
    </citation>
    <scope>NUCLEOTIDE SEQUENCE [LARGE SCALE GENOMIC DNA]</scope>
    <source>
        <strain evidence="12 13">PLY_AMNH</strain>
    </source>
</reference>
<keyword evidence="5 10" id="KW-0812">Transmembrane</keyword>
<keyword evidence="8 10" id="KW-0472">Membrane</keyword>
<comment type="caution">
    <text evidence="12">The sequence shown here is derived from an EMBL/GenBank/DDBJ whole genome shotgun (WGS) entry which is preliminary data.</text>
</comment>
<dbReference type="GO" id="GO:0046943">
    <property type="term" value="F:carboxylic acid transmembrane transporter activity"/>
    <property type="evidence" value="ECO:0007669"/>
    <property type="project" value="UniProtKB-ARBA"/>
</dbReference>
<feature type="domain" description="Sugar phosphate transporter" evidence="11">
    <location>
        <begin position="109"/>
        <end position="396"/>
    </location>
</feature>
<keyword evidence="13" id="KW-1185">Reference proteome</keyword>
<dbReference type="GO" id="GO:0015718">
    <property type="term" value="P:monocarboxylic acid transport"/>
    <property type="evidence" value="ECO:0007669"/>
    <property type="project" value="UniProtKB-ARBA"/>
</dbReference>
<evidence type="ECO:0000256" key="3">
    <source>
        <dbReference type="ARBA" id="ARBA00022528"/>
    </source>
</evidence>
<feature type="transmembrane region" description="Helical" evidence="10">
    <location>
        <begin position="283"/>
        <end position="304"/>
    </location>
</feature>
<dbReference type="SUPFAM" id="SSF103481">
    <property type="entry name" value="Multidrug resistance efflux transporter EmrE"/>
    <property type="match status" value="1"/>
</dbReference>
<evidence type="ECO:0000256" key="1">
    <source>
        <dbReference type="ARBA" id="ARBA00004508"/>
    </source>
</evidence>
<dbReference type="PANTHER" id="PTHR11132">
    <property type="entry name" value="SOLUTE CARRIER FAMILY 35"/>
    <property type="match status" value="1"/>
</dbReference>
<dbReference type="InterPro" id="IPR050186">
    <property type="entry name" value="TPT_transporter"/>
</dbReference>
<evidence type="ECO:0000256" key="6">
    <source>
        <dbReference type="ARBA" id="ARBA00022946"/>
    </source>
</evidence>